<keyword evidence="2" id="KW-1185">Reference proteome</keyword>
<gene>
    <name evidence="1" type="ORF">Glove_97g6</name>
</gene>
<dbReference type="EMBL" id="PQFF01000091">
    <property type="protein sequence ID" value="RHZ83359.1"/>
    <property type="molecule type" value="Genomic_DNA"/>
</dbReference>
<evidence type="ECO:0000313" key="1">
    <source>
        <dbReference type="EMBL" id="RHZ83359.1"/>
    </source>
</evidence>
<name>A0A397J4X2_9GLOM</name>
<organism evidence="1 2">
    <name type="scientific">Diversispora epigaea</name>
    <dbReference type="NCBI Taxonomy" id="1348612"/>
    <lineage>
        <taxon>Eukaryota</taxon>
        <taxon>Fungi</taxon>
        <taxon>Fungi incertae sedis</taxon>
        <taxon>Mucoromycota</taxon>
        <taxon>Glomeromycotina</taxon>
        <taxon>Glomeromycetes</taxon>
        <taxon>Diversisporales</taxon>
        <taxon>Diversisporaceae</taxon>
        <taxon>Diversispora</taxon>
    </lineage>
</organism>
<sequence length="212" mass="25006">MPDIMPLHFTERKWMVIYHIFSKQYMKKLMEIIFIYRRMQGQLMIAINNEIGDCSNPKVIMSEPKFFSKIIARLMTNIIVGEEISKCEDMIKVFANQVVTLLNLDATICHVAGTLCELWYDLYDEVLTLEHINRMVKLDSFMRESIRSFGDIDAFAFKNNTTIPKNKKLQEKPDQVEMLNYVFSLTVNTYAINFSWKDKSVFKNFQLKSIRE</sequence>
<dbReference type="OrthoDB" id="1844152at2759"/>
<reference evidence="1 2" key="1">
    <citation type="submission" date="2018-08" db="EMBL/GenBank/DDBJ databases">
        <title>Genome and evolution of the arbuscular mycorrhizal fungus Diversispora epigaea (formerly Glomus versiforme) and its bacterial endosymbionts.</title>
        <authorList>
            <person name="Sun X."/>
            <person name="Fei Z."/>
            <person name="Harrison M."/>
        </authorList>
    </citation>
    <scope>NUCLEOTIDE SEQUENCE [LARGE SCALE GENOMIC DNA]</scope>
    <source>
        <strain evidence="1 2">IT104</strain>
    </source>
</reference>
<dbReference type="Proteomes" id="UP000266861">
    <property type="component" value="Unassembled WGS sequence"/>
</dbReference>
<evidence type="ECO:0000313" key="2">
    <source>
        <dbReference type="Proteomes" id="UP000266861"/>
    </source>
</evidence>
<dbReference type="AlphaFoldDB" id="A0A397J4X2"/>
<protein>
    <submittedName>
        <fullName evidence="1">Uncharacterized protein</fullName>
    </submittedName>
</protein>
<proteinExistence type="predicted"/>
<comment type="caution">
    <text evidence="1">The sequence shown here is derived from an EMBL/GenBank/DDBJ whole genome shotgun (WGS) entry which is preliminary data.</text>
</comment>
<accession>A0A397J4X2</accession>